<organism evidence="2 3">
    <name type="scientific">Paractinoplanes rishiriensis</name>
    <dbReference type="NCBI Taxonomy" id="1050105"/>
    <lineage>
        <taxon>Bacteria</taxon>
        <taxon>Bacillati</taxon>
        <taxon>Actinomycetota</taxon>
        <taxon>Actinomycetes</taxon>
        <taxon>Micromonosporales</taxon>
        <taxon>Micromonosporaceae</taxon>
        <taxon>Paractinoplanes</taxon>
    </lineage>
</organism>
<evidence type="ECO:0000313" key="3">
    <source>
        <dbReference type="Proteomes" id="UP000636960"/>
    </source>
</evidence>
<dbReference type="EMBL" id="BOMV01000005">
    <property type="protein sequence ID" value="GIE93150.1"/>
    <property type="molecule type" value="Genomic_DNA"/>
</dbReference>
<sequence length="139" mass="14901">MTGMSSEEKRAWVQGPVSLTAYLVYLHLLLFTEVGYVSAMLWTIGCGIAVAIGLHIALTVRGPQEPKDDRDREIARFGDAMGHGAVVLGAVVALVLALMGGDQFWIANVIYAGFSLASVLGSTARVAAYRWGLPGRHAW</sequence>
<accession>A0A919JQQ5</accession>
<proteinExistence type="predicted"/>
<keyword evidence="1" id="KW-1133">Transmembrane helix</keyword>
<comment type="caution">
    <text evidence="2">The sequence shown here is derived from an EMBL/GenBank/DDBJ whole genome shotgun (WGS) entry which is preliminary data.</text>
</comment>
<dbReference type="Proteomes" id="UP000636960">
    <property type="component" value="Unassembled WGS sequence"/>
</dbReference>
<feature type="transmembrane region" description="Helical" evidence="1">
    <location>
        <begin position="105"/>
        <end position="128"/>
    </location>
</feature>
<evidence type="ECO:0008006" key="4">
    <source>
        <dbReference type="Google" id="ProtNLM"/>
    </source>
</evidence>
<gene>
    <name evidence="2" type="ORF">Ari01nite_06150</name>
</gene>
<keyword evidence="3" id="KW-1185">Reference proteome</keyword>
<reference evidence="2" key="1">
    <citation type="submission" date="2021-01" db="EMBL/GenBank/DDBJ databases">
        <title>Whole genome shotgun sequence of Actinoplanes rishiriensis NBRC 108556.</title>
        <authorList>
            <person name="Komaki H."/>
            <person name="Tamura T."/>
        </authorList>
    </citation>
    <scope>NUCLEOTIDE SEQUENCE</scope>
    <source>
        <strain evidence="2">NBRC 108556</strain>
    </source>
</reference>
<evidence type="ECO:0000256" key="1">
    <source>
        <dbReference type="SAM" id="Phobius"/>
    </source>
</evidence>
<dbReference type="AlphaFoldDB" id="A0A919JQQ5"/>
<feature type="transmembrane region" description="Helical" evidence="1">
    <location>
        <begin position="36"/>
        <end position="60"/>
    </location>
</feature>
<name>A0A919JQQ5_9ACTN</name>
<feature type="transmembrane region" description="Helical" evidence="1">
    <location>
        <begin position="12"/>
        <end position="30"/>
    </location>
</feature>
<keyword evidence="1" id="KW-0472">Membrane</keyword>
<evidence type="ECO:0000313" key="2">
    <source>
        <dbReference type="EMBL" id="GIE93150.1"/>
    </source>
</evidence>
<keyword evidence="1" id="KW-0812">Transmembrane</keyword>
<protein>
    <recommendedName>
        <fullName evidence="4">DUF2178 domain-containing protein</fullName>
    </recommendedName>
</protein>
<feature type="transmembrane region" description="Helical" evidence="1">
    <location>
        <begin position="80"/>
        <end position="99"/>
    </location>
</feature>